<dbReference type="OrthoDB" id="427000at2759"/>
<keyword evidence="2" id="KW-1185">Reference proteome</keyword>
<dbReference type="EMBL" id="CAJNJA010054124">
    <property type="protein sequence ID" value="CAE7852668.1"/>
    <property type="molecule type" value="Genomic_DNA"/>
</dbReference>
<protein>
    <submittedName>
        <fullName evidence="1">Uncharacterized protein</fullName>
    </submittedName>
</protein>
<organism evidence="1 2">
    <name type="scientific">Symbiodinium necroappetens</name>
    <dbReference type="NCBI Taxonomy" id="1628268"/>
    <lineage>
        <taxon>Eukaryota</taxon>
        <taxon>Sar</taxon>
        <taxon>Alveolata</taxon>
        <taxon>Dinophyceae</taxon>
        <taxon>Suessiales</taxon>
        <taxon>Symbiodiniaceae</taxon>
        <taxon>Symbiodinium</taxon>
    </lineage>
</organism>
<dbReference type="AlphaFoldDB" id="A0A813A5G2"/>
<dbReference type="Proteomes" id="UP000601435">
    <property type="component" value="Unassembled WGS sequence"/>
</dbReference>
<proteinExistence type="predicted"/>
<reference evidence="1" key="1">
    <citation type="submission" date="2021-02" db="EMBL/GenBank/DDBJ databases">
        <authorList>
            <person name="Dougan E. K."/>
            <person name="Rhodes N."/>
            <person name="Thang M."/>
            <person name="Chan C."/>
        </authorList>
    </citation>
    <scope>NUCLEOTIDE SEQUENCE</scope>
</reference>
<comment type="caution">
    <text evidence="1">The sequence shown here is derived from an EMBL/GenBank/DDBJ whole genome shotgun (WGS) entry which is preliminary data.</text>
</comment>
<sequence length="338" mass="38047">MGARSGKDHWAFETHTAHFDVQKGLLTDLLVVENVPEYNVECVRQALGPAYKVHSVKVDPRAFGQRAARARVYVVAYRRKALKFRDGTSLHGMLSLLRQKPILSISDYFWKKLPTMLLSAPNAANLADYERLYPNKMYPDLQQMASKMRGGSGTKVKIEAGPWSGEVLTALQKFDPERDEHPCEYVATKLATMNHEALHTWLQQMTDGAVMHPSGVTMPADKTSTVFQTPILSFGYKKPTDGWPILKDWVGHATSIYSNGYESWRETVELKVLSDASLGQPMTWGCVLPAKGFGRISVLMFGIIYSYAELHGKPCWSEEVEKEFKQCPVKNLNAYNLI</sequence>
<gene>
    <name evidence="1" type="ORF">SNEC2469_LOCUS26515</name>
</gene>
<accession>A0A813A5G2</accession>
<name>A0A813A5G2_9DINO</name>
<evidence type="ECO:0000313" key="2">
    <source>
        <dbReference type="Proteomes" id="UP000601435"/>
    </source>
</evidence>
<evidence type="ECO:0000313" key="1">
    <source>
        <dbReference type="EMBL" id="CAE7852668.1"/>
    </source>
</evidence>